<proteinExistence type="predicted"/>
<dbReference type="InterPro" id="IPR036514">
    <property type="entry name" value="SGNH_hydro_sf"/>
</dbReference>
<evidence type="ECO:0000313" key="3">
    <source>
        <dbReference type="Proteomes" id="UP000092971"/>
    </source>
</evidence>
<accession>A0A1B1YDZ4</accession>
<keyword evidence="1" id="KW-0812">Transmembrane</keyword>
<dbReference type="AlphaFoldDB" id="A0A1B1YDZ4"/>
<dbReference type="EMBL" id="CP014672">
    <property type="protein sequence ID" value="ANW98989.1"/>
    <property type="molecule type" value="Genomic_DNA"/>
</dbReference>
<dbReference type="Proteomes" id="UP000092971">
    <property type="component" value="Chromosome"/>
</dbReference>
<feature type="transmembrane region" description="Helical" evidence="1">
    <location>
        <begin position="7"/>
        <end position="28"/>
    </location>
</feature>
<reference evidence="2 3" key="1">
    <citation type="submission" date="2016-02" db="EMBL/GenBank/DDBJ databases">
        <title>Comparison of Clostridium stercorarium subspecies using comparative genomics and transcriptomics.</title>
        <authorList>
            <person name="Schellenberg J."/>
            <person name="Thallinger G."/>
            <person name="Levin D.B."/>
            <person name="Zhang X."/>
            <person name="Alvare G."/>
            <person name="Fristensky B."/>
            <person name="Sparling R."/>
        </authorList>
    </citation>
    <scope>NUCLEOTIDE SEQUENCE [LARGE SCALE GENOMIC DNA]</scope>
    <source>
        <strain evidence="2 3">DSM 2910</strain>
    </source>
</reference>
<protein>
    <recommendedName>
        <fullName evidence="4">SGNH/GDSL hydrolase family protein</fullName>
    </recommendedName>
</protein>
<dbReference type="OrthoDB" id="9796702at2"/>
<name>A0A1B1YDZ4_THEST</name>
<keyword evidence="1" id="KW-0472">Membrane</keyword>
<dbReference type="Gene3D" id="3.40.50.1110">
    <property type="entry name" value="SGNH hydrolase"/>
    <property type="match status" value="1"/>
</dbReference>
<dbReference type="RefSeq" id="WP_015359333.1">
    <property type="nucleotide sequence ID" value="NZ_CP014672.1"/>
</dbReference>
<organism evidence="2 3">
    <name type="scientific">Thermoclostridium stercorarium subsp. thermolacticum DSM 2910</name>
    <dbReference type="NCBI Taxonomy" id="1121336"/>
    <lineage>
        <taxon>Bacteria</taxon>
        <taxon>Bacillati</taxon>
        <taxon>Bacillota</taxon>
        <taxon>Clostridia</taxon>
        <taxon>Eubacteriales</taxon>
        <taxon>Oscillospiraceae</taxon>
        <taxon>Thermoclostridium</taxon>
    </lineage>
</organism>
<gene>
    <name evidence="2" type="ORF">CSTERTH_08105</name>
</gene>
<keyword evidence="1" id="KW-1133">Transmembrane helix</keyword>
<dbReference type="SUPFAM" id="SSF52266">
    <property type="entry name" value="SGNH hydrolase"/>
    <property type="match status" value="1"/>
</dbReference>
<sequence>MRTGKKIAKWVVSALVTIVLLGLLQNLLMPKYMTKILEGALISEYYREKNKEHDVIFIGDCEVYENFSPVTLWQEYGITSFIRGSAQQLIWHSYYLLEETLAYEKPKVVVFNVLSMKYDKPQKEAYNRMALDGMPLSLSKLKAIKASMMEDEQFITYLFPILRYHSRWSELSTEDFKYLFRKDNVTHNGYLMRVDVKPVTSIPQPKKLANYRFSDTCYEYLDKMTKLCKENGIELVLIKAPTLYPHWYDEWDQQIEEYARKNDLLYINFLKHVDEIGIDYQTDTYDAGLHLNLSGAEKLSRYFGKILQEQFDLPDRRNDEELSEVWEAKCERYNREMEEQYAELEEFGYLKAFSAGRDDN</sequence>
<evidence type="ECO:0000313" key="2">
    <source>
        <dbReference type="EMBL" id="ANW98989.1"/>
    </source>
</evidence>
<evidence type="ECO:0008006" key="4">
    <source>
        <dbReference type="Google" id="ProtNLM"/>
    </source>
</evidence>
<evidence type="ECO:0000256" key="1">
    <source>
        <dbReference type="SAM" id="Phobius"/>
    </source>
</evidence>